<keyword evidence="16" id="KW-1185">Reference proteome</keyword>
<feature type="binding site" description="axial binding residue" evidence="13">
    <location>
        <position position="455"/>
    </location>
    <ligand>
        <name>heme</name>
        <dbReference type="ChEBI" id="CHEBI:30413"/>
    </ligand>
    <ligandPart>
        <name>Fe</name>
        <dbReference type="ChEBI" id="CHEBI:18248"/>
    </ligandPart>
</feature>
<dbReference type="PANTHER" id="PTHR24291:SF187">
    <property type="entry name" value="CYTOCHROME P450 4AE1-RELATED"/>
    <property type="match status" value="1"/>
</dbReference>
<evidence type="ECO:0000256" key="4">
    <source>
        <dbReference type="ARBA" id="ARBA00010617"/>
    </source>
</evidence>
<dbReference type="CDD" id="cd20628">
    <property type="entry name" value="CYP4"/>
    <property type="match status" value="1"/>
</dbReference>
<dbReference type="GO" id="GO:0005789">
    <property type="term" value="C:endoplasmic reticulum membrane"/>
    <property type="evidence" value="ECO:0007669"/>
    <property type="project" value="UniProtKB-SubCell"/>
</dbReference>
<dbReference type="InterPro" id="IPR002401">
    <property type="entry name" value="Cyt_P450_E_grp-I"/>
</dbReference>
<evidence type="ECO:0000256" key="3">
    <source>
        <dbReference type="ARBA" id="ARBA00004406"/>
    </source>
</evidence>
<dbReference type="PANTHER" id="PTHR24291">
    <property type="entry name" value="CYTOCHROME P450 FAMILY 4"/>
    <property type="match status" value="1"/>
</dbReference>
<feature type="signal peptide" evidence="15">
    <location>
        <begin position="1"/>
        <end position="21"/>
    </location>
</feature>
<keyword evidence="9 14" id="KW-0560">Oxidoreductase</keyword>
<evidence type="ECO:0000256" key="10">
    <source>
        <dbReference type="ARBA" id="ARBA00023004"/>
    </source>
</evidence>
<evidence type="ECO:0000313" key="17">
    <source>
        <dbReference type="RefSeq" id="XP_033161721.1"/>
    </source>
</evidence>
<accession>A0A6P8KEK6</accession>
<evidence type="ECO:0000256" key="7">
    <source>
        <dbReference type="ARBA" id="ARBA00022824"/>
    </source>
</evidence>
<dbReference type="GeneID" id="117141991"/>
<dbReference type="RefSeq" id="XP_033161721.1">
    <property type="nucleotide sequence ID" value="XM_033305830.1"/>
</dbReference>
<organism evidence="16 17">
    <name type="scientific">Drosophila mauritiana</name>
    <name type="common">Fruit fly</name>
    <dbReference type="NCBI Taxonomy" id="7226"/>
    <lineage>
        <taxon>Eukaryota</taxon>
        <taxon>Metazoa</taxon>
        <taxon>Ecdysozoa</taxon>
        <taxon>Arthropoda</taxon>
        <taxon>Hexapoda</taxon>
        <taxon>Insecta</taxon>
        <taxon>Pterygota</taxon>
        <taxon>Neoptera</taxon>
        <taxon>Endopterygota</taxon>
        <taxon>Diptera</taxon>
        <taxon>Brachycera</taxon>
        <taxon>Muscomorpha</taxon>
        <taxon>Ephydroidea</taxon>
        <taxon>Drosophilidae</taxon>
        <taxon>Drosophila</taxon>
        <taxon>Sophophora</taxon>
    </lineage>
</organism>
<dbReference type="Gene3D" id="1.10.630.10">
    <property type="entry name" value="Cytochrome P450"/>
    <property type="match status" value="1"/>
</dbReference>
<keyword evidence="6 13" id="KW-0479">Metal-binding</keyword>
<evidence type="ECO:0000256" key="8">
    <source>
        <dbReference type="ARBA" id="ARBA00022848"/>
    </source>
</evidence>
<protein>
    <submittedName>
        <fullName evidence="17">Probable cytochrome P450 4d20</fullName>
    </submittedName>
</protein>
<comment type="subcellular location">
    <subcellularLocation>
        <location evidence="3">Endoplasmic reticulum membrane</location>
        <topology evidence="3">Peripheral membrane protein</topology>
    </subcellularLocation>
    <subcellularLocation>
        <location evidence="2">Microsome membrane</location>
        <topology evidence="2">Peripheral membrane protein</topology>
    </subcellularLocation>
</comment>
<dbReference type="GO" id="GO:0020037">
    <property type="term" value="F:heme binding"/>
    <property type="evidence" value="ECO:0007669"/>
    <property type="project" value="InterPro"/>
</dbReference>
<evidence type="ECO:0000256" key="6">
    <source>
        <dbReference type="ARBA" id="ARBA00022723"/>
    </source>
</evidence>
<comment type="cofactor">
    <cofactor evidence="1 13">
        <name>heme</name>
        <dbReference type="ChEBI" id="CHEBI:30413"/>
    </cofactor>
</comment>
<keyword evidence="7" id="KW-0256">Endoplasmic reticulum</keyword>
<keyword evidence="12" id="KW-0472">Membrane</keyword>
<evidence type="ECO:0000256" key="15">
    <source>
        <dbReference type="SAM" id="SignalP"/>
    </source>
</evidence>
<evidence type="ECO:0000256" key="14">
    <source>
        <dbReference type="RuleBase" id="RU000461"/>
    </source>
</evidence>
<evidence type="ECO:0000313" key="16">
    <source>
        <dbReference type="Proteomes" id="UP000515162"/>
    </source>
</evidence>
<sequence>MWLTLITGALIMLLTWDFGRKRQRVLAFEKSEIPGPISIPILGCGVQALHLGAENIIGWVGEKFDKYGKTFRFWILGESLIYTKDLQYFETILSSTTLLEKGQLYEYLRPFLNDGLLVSTGRKWHARRKIFTHAFHFKVLEHYVEIMDRHSGVMADNLRKVADGKTAVDMLKYVSLAALDVITEAAMGVQVNAQNDPDFPYIKALKSVVYIQPDRMFRFSRRYNWLFPLAAPLLHRQLLSDIRVMHDFTDKVIRERRETVRRAKADGTYRPLSLGDAEIGSKSQMALLDILLQSSINNQPLSDADIREEVDTFMFEGDDTTSSGVSHALYAIARHPEVQQRIYEELLRVLGPDASAPVTQAQLQDLKYLDCVIKETMRLYPPVPAIGRHAQKDLKIGDKTIPANTSIYLVLYYAHRDSAYFPDPLSFKPERFLEDQEQGHDTFAYVPFSAGPKNCIGQKFAVLEMKVLISKVLRFYELLPLGEEVKPMLNFILRSASGINVGLKPRKSSNH</sequence>
<evidence type="ECO:0000256" key="1">
    <source>
        <dbReference type="ARBA" id="ARBA00001971"/>
    </source>
</evidence>
<dbReference type="GO" id="GO:0004497">
    <property type="term" value="F:monooxygenase activity"/>
    <property type="evidence" value="ECO:0007669"/>
    <property type="project" value="UniProtKB-KW"/>
</dbReference>
<keyword evidence="10 13" id="KW-0408">Iron</keyword>
<dbReference type="PRINTS" id="PR00385">
    <property type="entry name" value="P450"/>
</dbReference>
<evidence type="ECO:0000256" key="13">
    <source>
        <dbReference type="PIRSR" id="PIRSR602401-1"/>
    </source>
</evidence>
<dbReference type="SUPFAM" id="SSF48264">
    <property type="entry name" value="Cytochrome P450"/>
    <property type="match status" value="1"/>
</dbReference>
<dbReference type="PRINTS" id="PR00463">
    <property type="entry name" value="EP450I"/>
</dbReference>
<dbReference type="InterPro" id="IPR001128">
    <property type="entry name" value="Cyt_P450"/>
</dbReference>
<dbReference type="InterPro" id="IPR036396">
    <property type="entry name" value="Cyt_P450_sf"/>
</dbReference>
<proteinExistence type="inferred from homology"/>
<dbReference type="GO" id="GO:0016705">
    <property type="term" value="F:oxidoreductase activity, acting on paired donors, with incorporation or reduction of molecular oxygen"/>
    <property type="evidence" value="ECO:0007669"/>
    <property type="project" value="InterPro"/>
</dbReference>
<dbReference type="Pfam" id="PF00067">
    <property type="entry name" value="p450"/>
    <property type="match status" value="1"/>
</dbReference>
<evidence type="ECO:0000256" key="5">
    <source>
        <dbReference type="ARBA" id="ARBA00022617"/>
    </source>
</evidence>
<dbReference type="FunFam" id="1.10.630.10:FF:000182">
    <property type="entry name" value="Cytochrome P450 3A4"/>
    <property type="match status" value="1"/>
</dbReference>
<dbReference type="GO" id="GO:0005506">
    <property type="term" value="F:iron ion binding"/>
    <property type="evidence" value="ECO:0007669"/>
    <property type="project" value="InterPro"/>
</dbReference>
<dbReference type="Proteomes" id="UP000515162">
    <property type="component" value="Chromosome 3L"/>
</dbReference>
<evidence type="ECO:0000256" key="9">
    <source>
        <dbReference type="ARBA" id="ARBA00023002"/>
    </source>
</evidence>
<keyword evidence="8" id="KW-0492">Microsome</keyword>
<keyword evidence="11 14" id="KW-0503">Monooxygenase</keyword>
<keyword evidence="5 13" id="KW-0349">Heme</keyword>
<evidence type="ECO:0000256" key="2">
    <source>
        <dbReference type="ARBA" id="ARBA00004174"/>
    </source>
</evidence>
<keyword evidence="15" id="KW-0732">Signal</keyword>
<dbReference type="InterPro" id="IPR050196">
    <property type="entry name" value="Cytochrome_P450_Monoox"/>
</dbReference>
<dbReference type="InterPro" id="IPR017972">
    <property type="entry name" value="Cyt_P450_CS"/>
</dbReference>
<reference evidence="17" key="1">
    <citation type="submission" date="2025-08" db="UniProtKB">
        <authorList>
            <consortium name="RefSeq"/>
        </authorList>
    </citation>
    <scope>IDENTIFICATION</scope>
    <source>
        <strain evidence="17">Mau12</strain>
        <tissue evidence="17">Whole Body</tissue>
    </source>
</reference>
<dbReference type="PROSITE" id="PS00086">
    <property type="entry name" value="CYTOCHROME_P450"/>
    <property type="match status" value="1"/>
</dbReference>
<feature type="chain" id="PRO_5028313151" evidence="15">
    <location>
        <begin position="22"/>
        <end position="511"/>
    </location>
</feature>
<gene>
    <name evidence="17" type="primary">LOC117141991</name>
</gene>
<dbReference type="AlphaFoldDB" id="A0A6P8KEK6"/>
<comment type="similarity">
    <text evidence="4 14">Belongs to the cytochrome P450 family.</text>
</comment>
<dbReference type="CTD" id="38311"/>
<name>A0A6P8KEK6_DROMA</name>
<evidence type="ECO:0000256" key="12">
    <source>
        <dbReference type="ARBA" id="ARBA00023136"/>
    </source>
</evidence>
<evidence type="ECO:0000256" key="11">
    <source>
        <dbReference type="ARBA" id="ARBA00023033"/>
    </source>
</evidence>